<name>A0A4Q4ZGZ0_9ACTN</name>
<evidence type="ECO:0000313" key="2">
    <source>
        <dbReference type="EMBL" id="RYP86751.1"/>
    </source>
</evidence>
<dbReference type="OrthoDB" id="9960475at2"/>
<feature type="transmembrane region" description="Helical" evidence="1">
    <location>
        <begin position="9"/>
        <end position="30"/>
    </location>
</feature>
<evidence type="ECO:0000313" key="3">
    <source>
        <dbReference type="Proteomes" id="UP000295198"/>
    </source>
</evidence>
<keyword evidence="3" id="KW-1185">Reference proteome</keyword>
<dbReference type="EMBL" id="SDKM01000010">
    <property type="protein sequence ID" value="RYP86751.1"/>
    <property type="molecule type" value="Genomic_DNA"/>
</dbReference>
<evidence type="ECO:0000256" key="1">
    <source>
        <dbReference type="SAM" id="Phobius"/>
    </source>
</evidence>
<organism evidence="2 3">
    <name type="scientific">Nocardioides guangzhouensis</name>
    <dbReference type="NCBI Taxonomy" id="2497878"/>
    <lineage>
        <taxon>Bacteria</taxon>
        <taxon>Bacillati</taxon>
        <taxon>Actinomycetota</taxon>
        <taxon>Actinomycetes</taxon>
        <taxon>Propionibacteriales</taxon>
        <taxon>Nocardioidaceae</taxon>
        <taxon>Nocardioides</taxon>
    </lineage>
</organism>
<keyword evidence="1" id="KW-0812">Transmembrane</keyword>
<dbReference type="Proteomes" id="UP000295198">
    <property type="component" value="Unassembled WGS sequence"/>
</dbReference>
<proteinExistence type="predicted"/>
<accession>A0A4Q4ZGZ0</accession>
<sequence>MSDESNTPVYWRTVILVDVLLIAVGVWMVSRGWTDVGEVVVFVSVIGLPVSVWKLIQVSRQQPPAEE</sequence>
<dbReference type="AlphaFoldDB" id="A0A4Q4ZGZ0"/>
<keyword evidence="1" id="KW-0472">Membrane</keyword>
<keyword evidence="1" id="KW-1133">Transmembrane helix</keyword>
<dbReference type="RefSeq" id="WP_134716287.1">
    <property type="nucleotide sequence ID" value="NZ_SDKM01000010.1"/>
</dbReference>
<gene>
    <name evidence="2" type="ORF">EKO23_08835</name>
</gene>
<reference evidence="2 3" key="1">
    <citation type="submission" date="2019-01" db="EMBL/GenBank/DDBJ databases">
        <title>Nocardioides guangzhouensis sp. nov., an actinobacterium isolated from soil.</title>
        <authorList>
            <person name="Fu Y."/>
            <person name="Cai Y."/>
            <person name="Lin Z."/>
            <person name="Chen P."/>
        </authorList>
    </citation>
    <scope>NUCLEOTIDE SEQUENCE [LARGE SCALE GENOMIC DNA]</scope>
    <source>
        <strain evidence="2 3">130</strain>
    </source>
</reference>
<feature type="transmembrane region" description="Helical" evidence="1">
    <location>
        <begin position="36"/>
        <end position="56"/>
    </location>
</feature>
<comment type="caution">
    <text evidence="2">The sequence shown here is derived from an EMBL/GenBank/DDBJ whole genome shotgun (WGS) entry which is preliminary data.</text>
</comment>
<protein>
    <submittedName>
        <fullName evidence="2">Uncharacterized protein</fullName>
    </submittedName>
</protein>